<feature type="transmembrane region" description="Helical" evidence="7">
    <location>
        <begin position="126"/>
        <end position="147"/>
    </location>
</feature>
<evidence type="ECO:0000256" key="1">
    <source>
        <dbReference type="ARBA" id="ARBA00004651"/>
    </source>
</evidence>
<evidence type="ECO:0000259" key="8">
    <source>
        <dbReference type="PROSITE" id="PS50928"/>
    </source>
</evidence>
<evidence type="ECO:0000256" key="4">
    <source>
        <dbReference type="ARBA" id="ARBA00022692"/>
    </source>
</evidence>
<feature type="domain" description="ABC transmembrane type-1" evidence="8">
    <location>
        <begin position="91"/>
        <end position="280"/>
    </location>
</feature>
<gene>
    <name evidence="9" type="ORF">G1H11_14890</name>
</gene>
<feature type="transmembrane region" description="Helical" evidence="7">
    <location>
        <begin position="201"/>
        <end position="223"/>
    </location>
</feature>
<dbReference type="RefSeq" id="WP_163819372.1">
    <property type="nucleotide sequence ID" value="NZ_JAAGOB010000007.1"/>
</dbReference>
<dbReference type="Gene3D" id="1.10.3720.10">
    <property type="entry name" value="MetI-like"/>
    <property type="match status" value="1"/>
</dbReference>
<evidence type="ECO:0000256" key="5">
    <source>
        <dbReference type="ARBA" id="ARBA00022989"/>
    </source>
</evidence>
<dbReference type="PANTHER" id="PTHR43744">
    <property type="entry name" value="ABC TRANSPORTER PERMEASE PROTEIN MG189-RELATED-RELATED"/>
    <property type="match status" value="1"/>
</dbReference>
<feature type="transmembrane region" description="Helical" evidence="7">
    <location>
        <begin position="259"/>
        <end position="280"/>
    </location>
</feature>
<evidence type="ECO:0000313" key="10">
    <source>
        <dbReference type="Proteomes" id="UP000469185"/>
    </source>
</evidence>
<keyword evidence="5 7" id="KW-1133">Transmembrane helix</keyword>
<keyword evidence="10" id="KW-1185">Reference proteome</keyword>
<protein>
    <submittedName>
        <fullName evidence="9">Carbohydrate ABC transporter permease</fullName>
    </submittedName>
</protein>
<dbReference type="PANTHER" id="PTHR43744:SF12">
    <property type="entry name" value="ABC TRANSPORTER PERMEASE PROTEIN MG189-RELATED"/>
    <property type="match status" value="1"/>
</dbReference>
<comment type="similarity">
    <text evidence="7">Belongs to the binding-protein-dependent transport system permease family.</text>
</comment>
<accession>A0A6N9YNS8</accession>
<dbReference type="InterPro" id="IPR035906">
    <property type="entry name" value="MetI-like_sf"/>
</dbReference>
<dbReference type="GO" id="GO:0005886">
    <property type="term" value="C:plasma membrane"/>
    <property type="evidence" value="ECO:0007669"/>
    <property type="project" value="UniProtKB-SubCell"/>
</dbReference>
<dbReference type="CDD" id="cd06261">
    <property type="entry name" value="TM_PBP2"/>
    <property type="match status" value="1"/>
</dbReference>
<comment type="subcellular location">
    <subcellularLocation>
        <location evidence="1 7">Cell membrane</location>
        <topology evidence="1 7">Multi-pass membrane protein</topology>
    </subcellularLocation>
</comment>
<evidence type="ECO:0000313" key="9">
    <source>
        <dbReference type="EMBL" id="NED96595.1"/>
    </source>
</evidence>
<evidence type="ECO:0000256" key="3">
    <source>
        <dbReference type="ARBA" id="ARBA00022475"/>
    </source>
</evidence>
<keyword evidence="2 7" id="KW-0813">Transport</keyword>
<keyword evidence="3" id="KW-1003">Cell membrane</keyword>
<dbReference type="Proteomes" id="UP000469185">
    <property type="component" value="Unassembled WGS sequence"/>
</dbReference>
<keyword evidence="4 7" id="KW-0812">Transmembrane</keyword>
<dbReference type="GO" id="GO:0055085">
    <property type="term" value="P:transmembrane transport"/>
    <property type="evidence" value="ECO:0007669"/>
    <property type="project" value="InterPro"/>
</dbReference>
<sequence>MTSTTTPASTAAAHPARWRGSARGTWAGSVITHAVLIAGAVVMVFPFVWQVLTAFKTQAEAVAVPVQVFPSRWEWAVFTEIFDVLPFAEQLRTSAIVALVRTVGQVLLCSLAAYAFARLHFRGRELLFALFLSVLMVPGQLLILPQYELMVSFGLLNTIPALILPGLFSAFGTFLLRQFFLTIPAELEEAALIDGASRLRIYWSVMLPLVRPALAALAVITMMNSWNDLLWPLVVNTDPNVMPISAGLTTLQGQFQTNYPALMAGALLASLPMLLVFLVLQRQFVQGIALTGSKG</sequence>
<dbReference type="EMBL" id="JAAGOB010000007">
    <property type="protein sequence ID" value="NED96595.1"/>
    <property type="molecule type" value="Genomic_DNA"/>
</dbReference>
<dbReference type="PROSITE" id="PS50928">
    <property type="entry name" value="ABC_TM1"/>
    <property type="match status" value="1"/>
</dbReference>
<feature type="transmembrane region" description="Helical" evidence="7">
    <location>
        <begin position="95"/>
        <end position="117"/>
    </location>
</feature>
<proteinExistence type="inferred from homology"/>
<comment type="caution">
    <text evidence="9">The sequence shown here is derived from an EMBL/GenBank/DDBJ whole genome shotgun (WGS) entry which is preliminary data.</text>
</comment>
<feature type="transmembrane region" description="Helical" evidence="7">
    <location>
        <begin position="26"/>
        <end position="49"/>
    </location>
</feature>
<name>A0A6N9YNS8_9ACTN</name>
<keyword evidence="6 7" id="KW-0472">Membrane</keyword>
<organism evidence="9 10">
    <name type="scientific">Phytoactinopolyspora alkaliphila</name>
    <dbReference type="NCBI Taxonomy" id="1783498"/>
    <lineage>
        <taxon>Bacteria</taxon>
        <taxon>Bacillati</taxon>
        <taxon>Actinomycetota</taxon>
        <taxon>Actinomycetes</taxon>
        <taxon>Jiangellales</taxon>
        <taxon>Jiangellaceae</taxon>
        <taxon>Phytoactinopolyspora</taxon>
    </lineage>
</organism>
<dbReference type="Pfam" id="PF00528">
    <property type="entry name" value="BPD_transp_1"/>
    <property type="match status" value="1"/>
</dbReference>
<dbReference type="InterPro" id="IPR000515">
    <property type="entry name" value="MetI-like"/>
</dbReference>
<evidence type="ECO:0000256" key="7">
    <source>
        <dbReference type="RuleBase" id="RU363032"/>
    </source>
</evidence>
<feature type="transmembrane region" description="Helical" evidence="7">
    <location>
        <begin position="159"/>
        <end position="180"/>
    </location>
</feature>
<evidence type="ECO:0000256" key="2">
    <source>
        <dbReference type="ARBA" id="ARBA00022448"/>
    </source>
</evidence>
<reference evidence="9 10" key="1">
    <citation type="submission" date="2020-02" db="EMBL/GenBank/DDBJ databases">
        <authorList>
            <person name="Li X.-J."/>
            <person name="Feng X.-M."/>
        </authorList>
    </citation>
    <scope>NUCLEOTIDE SEQUENCE [LARGE SCALE GENOMIC DNA]</scope>
    <source>
        <strain evidence="9 10">CGMCC 4.7225</strain>
    </source>
</reference>
<dbReference type="AlphaFoldDB" id="A0A6N9YNS8"/>
<dbReference type="SUPFAM" id="SSF161098">
    <property type="entry name" value="MetI-like"/>
    <property type="match status" value="1"/>
</dbReference>
<evidence type="ECO:0000256" key="6">
    <source>
        <dbReference type="ARBA" id="ARBA00023136"/>
    </source>
</evidence>